<keyword evidence="2" id="KW-1185">Reference proteome</keyword>
<accession>A0ABT3SW22</accession>
<dbReference type="PANTHER" id="PTHR43737:SF1">
    <property type="entry name" value="DUF1501 DOMAIN-CONTAINING PROTEIN"/>
    <property type="match status" value="1"/>
</dbReference>
<name>A0ABT3SW22_9GAMM</name>
<proteinExistence type="predicted"/>
<comment type="caution">
    <text evidence="1">The sequence shown here is derived from an EMBL/GenBank/DDBJ whole genome shotgun (WGS) entry which is preliminary data.</text>
</comment>
<sequence length="447" mass="47134">MALPLLAGGNTLLGNLASFQAHAADIEGYRALVCVFLFGGMDCHDTVLPFDTASYNQFVTARKTLMSTYDALPQGSSRAQNQLLALETASNPFGDRQFALPPQMNGLHSLFQQGKAAIVGNVGPLLEPTNRTTFNNRSTELPKRLFSHNDQQSTWLSFAPEGAQVGWGGRFGDAVSGANTEAVFSQISLFGSTVFLTGNSVGAYQIGTDGVPTIRVVEAAPAGVSDMLRDHFASVGSTRQSLFEQDFIDISRVSLDANDKLALATETPLDTPFPASSLGSQLRAVAETIGSRQAIGAKRQVYFVGLGGFDTHSNQAQALPGLQQTLSDAMTAFYNATEELGVADQVTTFTAADFGRTLTANGDGTDHGWGGHHFVVGGAVRGGNIYGDIPIAQLGHNQDAGNGRLIPTASVEQFAAPLGQWFGLNNQELATALPGLANFPNGALGYI</sequence>
<dbReference type="Proteomes" id="UP001143307">
    <property type="component" value="Unassembled WGS sequence"/>
</dbReference>
<dbReference type="EMBL" id="SHNP01000004">
    <property type="protein sequence ID" value="MCX2974203.1"/>
    <property type="molecule type" value="Genomic_DNA"/>
</dbReference>
<organism evidence="1 2">
    <name type="scientific">Candidatus Seongchinamella marina</name>
    <dbReference type="NCBI Taxonomy" id="2518990"/>
    <lineage>
        <taxon>Bacteria</taxon>
        <taxon>Pseudomonadati</taxon>
        <taxon>Pseudomonadota</taxon>
        <taxon>Gammaproteobacteria</taxon>
        <taxon>Cellvibrionales</taxon>
        <taxon>Halieaceae</taxon>
        <taxon>Seongchinamella</taxon>
    </lineage>
</organism>
<dbReference type="PANTHER" id="PTHR43737">
    <property type="entry name" value="BLL7424 PROTEIN"/>
    <property type="match status" value="1"/>
</dbReference>
<evidence type="ECO:0000313" key="1">
    <source>
        <dbReference type="EMBL" id="MCX2974203.1"/>
    </source>
</evidence>
<protein>
    <submittedName>
        <fullName evidence="1">DUF1501 domain-containing protein</fullName>
    </submittedName>
</protein>
<dbReference type="InterPro" id="IPR010869">
    <property type="entry name" value="DUF1501"/>
</dbReference>
<dbReference type="Pfam" id="PF07394">
    <property type="entry name" value="DUF1501"/>
    <property type="match status" value="1"/>
</dbReference>
<evidence type="ECO:0000313" key="2">
    <source>
        <dbReference type="Proteomes" id="UP001143307"/>
    </source>
</evidence>
<gene>
    <name evidence="1" type="ORF">EYC87_11475</name>
</gene>
<reference evidence="1" key="1">
    <citation type="submission" date="2019-02" db="EMBL/GenBank/DDBJ databases">
        <authorList>
            <person name="Li S.-H."/>
        </authorList>
    </citation>
    <scope>NUCLEOTIDE SEQUENCE</scope>
    <source>
        <strain evidence="1">IMCC8485</strain>
    </source>
</reference>